<sequence length="187" mass="21316">MTDTKANLQAKVQRRIVVTLIFGTSIAYIAWVYYPFDAPKDPTLVNRLVFTLRWLVLSMLPIIFGVKLVADVRFHNMDTAGVMTTTQYAEQLVRLKQRALQNTLEQTALHVPIMLIFSTYVDSNHLKLVPIVICMFNLGRIIFFIGYLATGDQFNRAFGFVLTFFSNVIPVVYCLYRLFVSGASYGI</sequence>
<feature type="transmembrane region" description="Helical" evidence="5">
    <location>
        <begin position="127"/>
        <end position="150"/>
    </location>
</feature>
<keyword evidence="2 5" id="KW-0812">Transmembrane</keyword>
<evidence type="ECO:0000256" key="3">
    <source>
        <dbReference type="ARBA" id="ARBA00022989"/>
    </source>
</evidence>
<protein>
    <recommendedName>
        <fullName evidence="8">MAPEG family protein</fullName>
    </recommendedName>
</protein>
<dbReference type="OrthoDB" id="8887147at2759"/>
<dbReference type="RefSeq" id="XP_038072154.1">
    <property type="nucleotide sequence ID" value="XM_038216226.1"/>
</dbReference>
<dbReference type="Pfam" id="PF01124">
    <property type="entry name" value="MAPEG"/>
    <property type="match status" value="1"/>
</dbReference>
<evidence type="ECO:0008006" key="8">
    <source>
        <dbReference type="Google" id="ProtNLM"/>
    </source>
</evidence>
<dbReference type="GO" id="GO:0045055">
    <property type="term" value="P:regulated exocytosis"/>
    <property type="evidence" value="ECO:0007669"/>
    <property type="project" value="TreeGrafter"/>
</dbReference>
<organism evidence="6 7">
    <name type="scientific">Patiria miniata</name>
    <name type="common">Bat star</name>
    <name type="synonym">Asterina miniata</name>
    <dbReference type="NCBI Taxonomy" id="46514"/>
    <lineage>
        <taxon>Eukaryota</taxon>
        <taxon>Metazoa</taxon>
        <taxon>Echinodermata</taxon>
        <taxon>Eleutherozoa</taxon>
        <taxon>Asterozoa</taxon>
        <taxon>Asteroidea</taxon>
        <taxon>Valvatacea</taxon>
        <taxon>Valvatida</taxon>
        <taxon>Asterinidae</taxon>
        <taxon>Patiria</taxon>
    </lineage>
</organism>
<feature type="transmembrane region" description="Helical" evidence="5">
    <location>
        <begin position="157"/>
        <end position="179"/>
    </location>
</feature>
<dbReference type="GO" id="GO:0032588">
    <property type="term" value="C:trans-Golgi network membrane"/>
    <property type="evidence" value="ECO:0007669"/>
    <property type="project" value="TreeGrafter"/>
</dbReference>
<evidence type="ECO:0000256" key="5">
    <source>
        <dbReference type="SAM" id="Phobius"/>
    </source>
</evidence>
<dbReference type="PANTHER" id="PTHR31004:SF1">
    <property type="entry name" value="TRANSMEMBRANE PROTEIN 79"/>
    <property type="match status" value="1"/>
</dbReference>
<dbReference type="EnsemblMetazoa" id="XM_038216226.1">
    <property type="protein sequence ID" value="XP_038072154.1"/>
    <property type="gene ID" value="LOC119740772"/>
</dbReference>
<evidence type="ECO:0000256" key="4">
    <source>
        <dbReference type="ARBA" id="ARBA00023136"/>
    </source>
</evidence>
<dbReference type="GO" id="GO:0005765">
    <property type="term" value="C:lysosomal membrane"/>
    <property type="evidence" value="ECO:0007669"/>
    <property type="project" value="TreeGrafter"/>
</dbReference>
<keyword evidence="3 5" id="KW-1133">Transmembrane helix</keyword>
<dbReference type="PANTHER" id="PTHR31004">
    <property type="entry name" value="TRANSMEMBRANE PROTEIN 79"/>
    <property type="match status" value="1"/>
</dbReference>
<comment type="subcellular location">
    <subcellularLocation>
        <location evidence="1">Membrane</location>
    </subcellularLocation>
</comment>
<keyword evidence="4 5" id="KW-0472">Membrane</keyword>
<dbReference type="InterPro" id="IPR001129">
    <property type="entry name" value="Membr-assoc_MAPEG"/>
</dbReference>
<reference evidence="6" key="1">
    <citation type="submission" date="2022-11" db="UniProtKB">
        <authorList>
            <consortium name="EnsemblMetazoa"/>
        </authorList>
    </citation>
    <scope>IDENTIFICATION</scope>
</reference>
<evidence type="ECO:0000256" key="1">
    <source>
        <dbReference type="ARBA" id="ARBA00004370"/>
    </source>
</evidence>
<evidence type="ECO:0000313" key="7">
    <source>
        <dbReference type="Proteomes" id="UP000887568"/>
    </source>
</evidence>
<dbReference type="OMA" id="ETIDIRY"/>
<dbReference type="GeneID" id="119740772"/>
<dbReference type="InterPro" id="IPR023352">
    <property type="entry name" value="MAPEG-like_dom_sf"/>
</dbReference>
<feature type="transmembrane region" description="Helical" evidence="5">
    <location>
        <begin position="48"/>
        <end position="70"/>
    </location>
</feature>
<dbReference type="Gene3D" id="1.20.120.550">
    <property type="entry name" value="Membrane associated eicosanoid/glutathione metabolism-like domain"/>
    <property type="match status" value="1"/>
</dbReference>
<dbReference type="Proteomes" id="UP000887568">
    <property type="component" value="Unplaced"/>
</dbReference>
<dbReference type="AlphaFoldDB" id="A0A914B844"/>
<accession>A0A914B844</accession>
<evidence type="ECO:0000313" key="6">
    <source>
        <dbReference type="EnsemblMetazoa" id="XP_038072154.1"/>
    </source>
</evidence>
<evidence type="ECO:0000256" key="2">
    <source>
        <dbReference type="ARBA" id="ARBA00022692"/>
    </source>
</evidence>
<proteinExistence type="predicted"/>
<feature type="transmembrane region" description="Helical" evidence="5">
    <location>
        <begin position="16"/>
        <end position="36"/>
    </location>
</feature>
<dbReference type="SUPFAM" id="SSF161084">
    <property type="entry name" value="MAPEG domain-like"/>
    <property type="match status" value="1"/>
</dbReference>
<keyword evidence="7" id="KW-1185">Reference proteome</keyword>
<name>A0A914B844_PATMI</name>